<dbReference type="HAMAP" id="MF_00472">
    <property type="entry name" value="UbiG"/>
    <property type="match status" value="1"/>
</dbReference>
<feature type="binding site" evidence="5">
    <location>
        <position position="153"/>
    </location>
    <ligand>
        <name>S-adenosyl-L-methionine</name>
        <dbReference type="ChEBI" id="CHEBI:59789"/>
    </ligand>
</feature>
<dbReference type="RefSeq" id="XP_029220788.1">
    <property type="nucleotide sequence ID" value="XM_029363422.1"/>
</dbReference>
<comment type="cofactor">
    <cofactor evidence="5">
        <name>Mg(2+)</name>
        <dbReference type="ChEBI" id="CHEBI:18420"/>
    </cofactor>
</comment>
<dbReference type="VEuPathDB" id="ToxoDB:BESB_049710"/>
<dbReference type="EMBL" id="NWUJ01000003">
    <property type="protein sequence ID" value="PFH36779.1"/>
    <property type="molecule type" value="Genomic_DNA"/>
</dbReference>
<dbReference type="GeneID" id="40309901"/>
<comment type="similarity">
    <text evidence="5">Belongs to the class I-like SAM-binding methyltransferase superfamily. UbiG/COQ3 family.</text>
</comment>
<evidence type="ECO:0000313" key="6">
    <source>
        <dbReference type="EMBL" id="PFH36779.1"/>
    </source>
</evidence>
<comment type="subcellular location">
    <subcellularLocation>
        <location evidence="5">Mitochondrion inner membrane</location>
        <topology evidence="5">Peripheral membrane protein</topology>
        <orientation evidence="5">Matrix side</orientation>
    </subcellularLocation>
</comment>
<comment type="function">
    <text evidence="5">O-methyltransferase required for two non-consecutive steps during ubiquinone biosynthesis. Catalyzes the 2 O-methylation of 3,4-dihydroxy-5-(all-trans-polyprenyl)benzoic acid into 4-hydroxy-3-methoxy-5-(all-trans-polyprenyl)benzoic acid. Also catalyzes the last step of ubiquinone biosynthesis by mediating methylation of 3-demethylubiquinone into ubiquinone. Also able to mediate the methylation of 3-demethylubiquinol into ubiquinol.</text>
</comment>
<evidence type="ECO:0000256" key="4">
    <source>
        <dbReference type="ARBA" id="ARBA00022691"/>
    </source>
</evidence>
<evidence type="ECO:0000256" key="2">
    <source>
        <dbReference type="ARBA" id="ARBA00022679"/>
    </source>
</evidence>
<accession>A0A2A9MFR9</accession>
<dbReference type="GO" id="GO:0061542">
    <property type="term" value="F:3-demethylubiquinol 3-O-methyltransferase activity"/>
    <property type="evidence" value="ECO:0007669"/>
    <property type="project" value="UniProtKB-UniRule"/>
</dbReference>
<proteinExistence type="inferred from homology"/>
<dbReference type="GO" id="GO:0010420">
    <property type="term" value="F:polyprenyldihydroxybenzoate methyltransferase activity"/>
    <property type="evidence" value="ECO:0007669"/>
    <property type="project" value="UniProtKB-UniRule"/>
</dbReference>
<dbReference type="PANTHER" id="PTHR43464">
    <property type="entry name" value="METHYLTRANSFERASE"/>
    <property type="match status" value="1"/>
</dbReference>
<dbReference type="KEGG" id="bbes:BESB_049710"/>
<dbReference type="Pfam" id="PF13489">
    <property type="entry name" value="Methyltransf_23"/>
    <property type="match status" value="1"/>
</dbReference>
<dbReference type="SUPFAM" id="SSF53335">
    <property type="entry name" value="S-adenosyl-L-methionine-dependent methyltransferases"/>
    <property type="match status" value="1"/>
</dbReference>
<keyword evidence="4 5" id="KW-0949">S-adenosyl-L-methionine</keyword>
<keyword evidence="5" id="KW-0472">Membrane</keyword>
<organism evidence="6 7">
    <name type="scientific">Besnoitia besnoiti</name>
    <name type="common">Apicomplexan protozoan</name>
    <dbReference type="NCBI Taxonomy" id="94643"/>
    <lineage>
        <taxon>Eukaryota</taxon>
        <taxon>Sar</taxon>
        <taxon>Alveolata</taxon>
        <taxon>Apicomplexa</taxon>
        <taxon>Conoidasida</taxon>
        <taxon>Coccidia</taxon>
        <taxon>Eucoccidiorida</taxon>
        <taxon>Eimeriorina</taxon>
        <taxon>Sarcocystidae</taxon>
        <taxon>Besnoitia</taxon>
    </lineage>
</organism>
<keyword evidence="1 5" id="KW-0489">Methyltransferase</keyword>
<dbReference type="GO" id="GO:0046872">
    <property type="term" value="F:metal ion binding"/>
    <property type="evidence" value="ECO:0007669"/>
    <property type="project" value="UniProtKB-KW"/>
</dbReference>
<dbReference type="GO" id="GO:0031314">
    <property type="term" value="C:extrinsic component of mitochondrial inner membrane"/>
    <property type="evidence" value="ECO:0007669"/>
    <property type="project" value="UniProtKB-UniRule"/>
</dbReference>
<keyword evidence="5" id="KW-0479">Metal-binding</keyword>
<keyword evidence="6" id="KW-0830">Ubiquinone</keyword>
<feature type="binding site" evidence="5">
    <location>
        <position position="225"/>
    </location>
    <ligand>
        <name>Mg(2+)</name>
        <dbReference type="ChEBI" id="CHEBI:18420"/>
    </ligand>
</feature>
<comment type="subunit">
    <text evidence="5">Component of a multi-subunit COQ enzyme complex.</text>
</comment>
<evidence type="ECO:0000256" key="1">
    <source>
        <dbReference type="ARBA" id="ARBA00022603"/>
    </source>
</evidence>
<keyword evidence="3 5" id="KW-0831">Ubiquinone biosynthesis</keyword>
<evidence type="ECO:0000256" key="5">
    <source>
        <dbReference type="HAMAP-Rule" id="MF_03190"/>
    </source>
</evidence>
<dbReference type="EC" id="2.1.1.-" evidence="5"/>
<name>A0A2A9MFR9_BESBE</name>
<dbReference type="EC" id="2.1.1.114" evidence="5"/>
<protein>
    <recommendedName>
        <fullName evidence="5">Ubiquinone biosynthesis O-methyltransferase, mitochondrial</fullName>
    </recommendedName>
    <alternativeName>
        <fullName evidence="5">3-demethylubiquinol 3-O-methyltransferase</fullName>
        <ecNumber evidence="5">2.1.1.64</ecNumber>
    </alternativeName>
    <alternativeName>
        <fullName evidence="5">3-demethylubiquinone 3-O-methyltransferase</fullName>
        <ecNumber evidence="5">2.1.1.-</ecNumber>
    </alternativeName>
    <alternativeName>
        <fullName evidence="5">Polyprenyldihydroxybenzoate methyltransferase</fullName>
        <ecNumber evidence="5">2.1.1.114</ecNumber>
    </alternativeName>
</protein>
<feature type="binding site" evidence="5">
    <location>
        <position position="220"/>
    </location>
    <ligand>
        <name>S-adenosyl-L-methionine</name>
        <dbReference type="ChEBI" id="CHEBI:59789"/>
    </ligand>
</feature>
<comment type="pathway">
    <text evidence="5">Cofactor biosynthesis; ubiquinone biosynthesis.</text>
</comment>
<dbReference type="Gene3D" id="3.40.50.150">
    <property type="entry name" value="Vaccinia Virus protein VP39"/>
    <property type="match status" value="1"/>
</dbReference>
<sequence>MAVRIVGARLLSTAAKDHVTREGATGKRAQDDSTCRQTDFAFSSASTVSPSEVRHFDDLSGEWWDLNGLFAALHDYNPHRVGFIKDNLQKICLFQEILRHRGVQNGEKEAASAPQAKDTHGVLKGIRILDVGCGGGILAEVMAREGAFVTGVDASPDAVRVAESRRTKGPYAADVRDRQRYFHGSLEEFCSGSAAQAPTSLPDSRFPNPPRSLFDVVVCSEMLEHVEGGLTGVENVIATAARKALAPGGMFVLSTLNRTPENYLASIVTAEHICGLVPKGTHDWQKFLKPEELQEIGERHGLRLLEQRGFFYFPVLRAFVREPLCRFMFAMAFEKI</sequence>
<reference evidence="6 7" key="1">
    <citation type="submission" date="2017-09" db="EMBL/GenBank/DDBJ databases">
        <title>Genome sequencing of Besnoitia besnoiti strain Bb-Ger1.</title>
        <authorList>
            <person name="Schares G."/>
            <person name="Venepally P."/>
            <person name="Lorenzi H.A."/>
        </authorList>
    </citation>
    <scope>NUCLEOTIDE SEQUENCE [LARGE SCALE GENOMIC DNA]</scope>
    <source>
        <strain evidence="6 7">Bb-Ger1</strain>
    </source>
</reference>
<keyword evidence="2 5" id="KW-0808">Transferase</keyword>
<feature type="binding site" evidence="5">
    <location>
        <position position="80"/>
    </location>
    <ligand>
        <name>S-adenosyl-L-methionine</name>
        <dbReference type="ChEBI" id="CHEBI:59789"/>
    </ligand>
</feature>
<dbReference type="OrthoDB" id="3265906at2759"/>
<comment type="catalytic activity">
    <reaction evidence="5">
        <text>a 3,4-dihydroxy-5-(all-trans-polyprenyl)benzoate + S-adenosyl-L-methionine = a 4-hydroxy-3-methoxy-5-(all-trans-polyprenyl)benzoate + S-adenosyl-L-homocysteine + H(+)</text>
        <dbReference type="Rhea" id="RHEA:44452"/>
        <dbReference type="Rhea" id="RHEA-COMP:10930"/>
        <dbReference type="Rhea" id="RHEA-COMP:10931"/>
        <dbReference type="ChEBI" id="CHEBI:15378"/>
        <dbReference type="ChEBI" id="CHEBI:57856"/>
        <dbReference type="ChEBI" id="CHEBI:59789"/>
        <dbReference type="ChEBI" id="CHEBI:64694"/>
        <dbReference type="ChEBI" id="CHEBI:84443"/>
        <dbReference type="EC" id="2.1.1.114"/>
    </reaction>
</comment>
<keyword evidence="5" id="KW-0999">Mitochondrion inner membrane</keyword>
<dbReference type="GO" id="GO:0032259">
    <property type="term" value="P:methylation"/>
    <property type="evidence" value="ECO:0007669"/>
    <property type="project" value="UniProtKB-KW"/>
</dbReference>
<dbReference type="STRING" id="94643.A0A2A9MFR9"/>
<feature type="binding site" evidence="5">
    <location>
        <position position="132"/>
    </location>
    <ligand>
        <name>S-adenosyl-L-methionine</name>
        <dbReference type="ChEBI" id="CHEBI:59789"/>
    </ligand>
</feature>
<comment type="caution">
    <text evidence="6">The sequence shown here is derived from an EMBL/GenBank/DDBJ whole genome shotgun (WGS) entry which is preliminary data.</text>
</comment>
<dbReference type="InterPro" id="IPR010233">
    <property type="entry name" value="UbiG_MeTrfase"/>
</dbReference>
<dbReference type="Proteomes" id="UP000224006">
    <property type="component" value="Chromosome III"/>
</dbReference>
<dbReference type="AlphaFoldDB" id="A0A2A9MFR9"/>
<keyword evidence="7" id="KW-1185">Reference proteome</keyword>
<evidence type="ECO:0000313" key="7">
    <source>
        <dbReference type="Proteomes" id="UP000224006"/>
    </source>
</evidence>
<gene>
    <name evidence="6" type="ORF">BESB_049710</name>
</gene>
<keyword evidence="5" id="KW-0496">Mitochondrion</keyword>
<dbReference type="CDD" id="cd02440">
    <property type="entry name" value="AdoMet_MTases"/>
    <property type="match status" value="1"/>
</dbReference>
<dbReference type="InterPro" id="IPR029063">
    <property type="entry name" value="SAM-dependent_MTases_sf"/>
</dbReference>
<dbReference type="GO" id="GO:0120537">
    <property type="term" value="F:3-demethylubiquinone 3-O-methyltransferase activity"/>
    <property type="evidence" value="ECO:0007669"/>
    <property type="project" value="RHEA"/>
</dbReference>
<dbReference type="PANTHER" id="PTHR43464:SF19">
    <property type="entry name" value="UBIQUINONE BIOSYNTHESIS O-METHYLTRANSFERASE, MITOCHONDRIAL"/>
    <property type="match status" value="1"/>
</dbReference>
<feature type="binding site" evidence="5">
    <location>
        <position position="221"/>
    </location>
    <ligand>
        <name>Mg(2+)</name>
        <dbReference type="ChEBI" id="CHEBI:18420"/>
    </ligand>
</feature>
<comment type="catalytic activity">
    <reaction evidence="5">
        <text>a 3-demethylubiquinone + S-adenosyl-L-methionine = a ubiquinone + S-adenosyl-L-homocysteine</text>
        <dbReference type="Rhea" id="RHEA:81215"/>
        <dbReference type="Rhea" id="RHEA-COMP:9565"/>
        <dbReference type="Rhea" id="RHEA-COMP:19654"/>
        <dbReference type="ChEBI" id="CHEBI:16389"/>
        <dbReference type="ChEBI" id="CHEBI:57856"/>
        <dbReference type="ChEBI" id="CHEBI:59789"/>
        <dbReference type="ChEBI" id="CHEBI:231825"/>
    </reaction>
</comment>
<dbReference type="EC" id="2.1.1.64" evidence="5"/>
<dbReference type="UniPathway" id="UPA00232"/>
<evidence type="ECO:0000256" key="3">
    <source>
        <dbReference type="ARBA" id="ARBA00022688"/>
    </source>
</evidence>
<feature type="binding site" evidence="5">
    <location>
        <position position="224"/>
    </location>
    <ligand>
        <name>Mg(2+)</name>
        <dbReference type="ChEBI" id="CHEBI:18420"/>
    </ligand>
</feature>
<dbReference type="NCBIfam" id="TIGR01983">
    <property type="entry name" value="UbiG"/>
    <property type="match status" value="1"/>
</dbReference>
<comment type="catalytic activity">
    <reaction evidence="5">
        <text>a 3-demethylubiquinol + S-adenosyl-L-methionine = a ubiquinol + S-adenosyl-L-homocysteine + H(+)</text>
        <dbReference type="Rhea" id="RHEA:44380"/>
        <dbReference type="Rhea" id="RHEA-COMP:9566"/>
        <dbReference type="Rhea" id="RHEA-COMP:10914"/>
        <dbReference type="ChEBI" id="CHEBI:15378"/>
        <dbReference type="ChEBI" id="CHEBI:17976"/>
        <dbReference type="ChEBI" id="CHEBI:57856"/>
        <dbReference type="ChEBI" id="CHEBI:59789"/>
        <dbReference type="ChEBI" id="CHEBI:84422"/>
        <dbReference type="EC" id="2.1.1.64"/>
    </reaction>
</comment>
<keyword evidence="5" id="KW-0460">Magnesium</keyword>